<dbReference type="PROSITE" id="PS51585">
    <property type="entry name" value="SAM_MT_TPMT"/>
    <property type="match status" value="1"/>
</dbReference>
<reference evidence="5 6" key="1">
    <citation type="submission" date="2016-10" db="EMBL/GenBank/DDBJ databases">
        <authorList>
            <person name="de Groot N.N."/>
        </authorList>
    </citation>
    <scope>NUCLEOTIDE SEQUENCE [LARGE SCALE GENOMIC DNA]</scope>
    <source>
        <strain evidence="6">E92,LMG 26720,CCM 7988</strain>
    </source>
</reference>
<name>A0A1I5XPK9_9BACT</name>
<dbReference type="RefSeq" id="WP_092019077.1">
    <property type="nucleotide sequence ID" value="NZ_FOXH01000015.1"/>
</dbReference>
<dbReference type="Gene3D" id="3.40.50.150">
    <property type="entry name" value="Vaccinia Virus protein VP39"/>
    <property type="match status" value="1"/>
</dbReference>
<dbReference type="AlphaFoldDB" id="A0A1I5XPK9"/>
<dbReference type="PANTHER" id="PTHR32183">
    <property type="match status" value="1"/>
</dbReference>
<dbReference type="GO" id="GO:0032259">
    <property type="term" value="P:methylation"/>
    <property type="evidence" value="ECO:0007669"/>
    <property type="project" value="UniProtKB-KW"/>
</dbReference>
<proteinExistence type="predicted"/>
<dbReference type="PANTHER" id="PTHR32183:SF11">
    <property type="entry name" value="THIOL METHYLTRANSFERASE 2-RELATED"/>
    <property type="match status" value="1"/>
</dbReference>
<accession>A0A1I5XPK9</accession>
<keyword evidence="3 5" id="KW-0808">Transferase</keyword>
<dbReference type="InterPro" id="IPR029063">
    <property type="entry name" value="SAM-dependent_MTases_sf"/>
</dbReference>
<protein>
    <submittedName>
        <fullName evidence="5">Thiopurine S-methyltransferase (TPMT)</fullName>
    </submittedName>
</protein>
<dbReference type="CDD" id="cd02440">
    <property type="entry name" value="AdoMet_MTases"/>
    <property type="match status" value="1"/>
</dbReference>
<dbReference type="OrthoDB" id="9778208at2"/>
<gene>
    <name evidence="5" type="ORF">SAMN04515674_11598</name>
</gene>
<dbReference type="Pfam" id="PF05724">
    <property type="entry name" value="TPMT"/>
    <property type="match status" value="1"/>
</dbReference>
<sequence length="195" mass="22294">MADFLGRDYWNQRYESGQTGWDLGKISPPLQAYIDQLEDKDIRILIPGCGNAYEAEYLLRSGFHKVEVIDIAENAVRKLKNHLGEHTLLKITCGDFFKHTGTYDLILEQTFFCAIDPSLREEYVRKMSSLLVPEGKLAGLLFGVEFENPGPPFGGDSASYRKLFSKYFIINKLEMAHNSVKPRLGNELFFNFSRI</sequence>
<keyword evidence="2 5" id="KW-0489">Methyltransferase</keyword>
<evidence type="ECO:0000313" key="5">
    <source>
        <dbReference type="EMBL" id="SFQ33830.1"/>
    </source>
</evidence>
<evidence type="ECO:0000256" key="3">
    <source>
        <dbReference type="ARBA" id="ARBA00022679"/>
    </source>
</evidence>
<dbReference type="Proteomes" id="UP000199306">
    <property type="component" value="Unassembled WGS sequence"/>
</dbReference>
<evidence type="ECO:0000256" key="4">
    <source>
        <dbReference type="ARBA" id="ARBA00022691"/>
    </source>
</evidence>
<dbReference type="EMBL" id="FOXH01000015">
    <property type="protein sequence ID" value="SFQ33830.1"/>
    <property type="molecule type" value="Genomic_DNA"/>
</dbReference>
<organism evidence="5 6">
    <name type="scientific">Pseudarcicella hirudinis</name>
    <dbReference type="NCBI Taxonomy" id="1079859"/>
    <lineage>
        <taxon>Bacteria</taxon>
        <taxon>Pseudomonadati</taxon>
        <taxon>Bacteroidota</taxon>
        <taxon>Cytophagia</taxon>
        <taxon>Cytophagales</taxon>
        <taxon>Flectobacillaceae</taxon>
        <taxon>Pseudarcicella</taxon>
    </lineage>
</organism>
<keyword evidence="1" id="KW-0597">Phosphoprotein</keyword>
<evidence type="ECO:0000256" key="2">
    <source>
        <dbReference type="ARBA" id="ARBA00022603"/>
    </source>
</evidence>
<keyword evidence="6" id="KW-1185">Reference proteome</keyword>
<dbReference type="InterPro" id="IPR008854">
    <property type="entry name" value="TPMT"/>
</dbReference>
<dbReference type="GO" id="GO:0008757">
    <property type="term" value="F:S-adenosylmethionine-dependent methyltransferase activity"/>
    <property type="evidence" value="ECO:0007669"/>
    <property type="project" value="InterPro"/>
</dbReference>
<dbReference type="SUPFAM" id="SSF53335">
    <property type="entry name" value="S-adenosyl-L-methionine-dependent methyltransferases"/>
    <property type="match status" value="1"/>
</dbReference>
<keyword evidence="4" id="KW-0949">S-adenosyl-L-methionine</keyword>
<dbReference type="STRING" id="1079859.SAMN04515674_11598"/>
<evidence type="ECO:0000256" key="1">
    <source>
        <dbReference type="ARBA" id="ARBA00022553"/>
    </source>
</evidence>
<evidence type="ECO:0000313" key="6">
    <source>
        <dbReference type="Proteomes" id="UP000199306"/>
    </source>
</evidence>